<dbReference type="AlphaFoldDB" id="A0A327ZA47"/>
<feature type="domain" description="ANTAR" evidence="1">
    <location>
        <begin position="162"/>
        <end position="223"/>
    </location>
</feature>
<proteinExistence type="predicted"/>
<evidence type="ECO:0000313" key="3">
    <source>
        <dbReference type="Proteomes" id="UP000249341"/>
    </source>
</evidence>
<keyword evidence="3" id="KW-1185">Reference proteome</keyword>
<protein>
    <recommendedName>
        <fullName evidence="1">ANTAR domain-containing protein</fullName>
    </recommendedName>
</protein>
<gene>
    <name evidence="2" type="ORF">B0I29_10832</name>
</gene>
<organism evidence="2 3">
    <name type="scientific">Actinoplanes lutulentus</name>
    <dbReference type="NCBI Taxonomy" id="1287878"/>
    <lineage>
        <taxon>Bacteria</taxon>
        <taxon>Bacillati</taxon>
        <taxon>Actinomycetota</taxon>
        <taxon>Actinomycetes</taxon>
        <taxon>Micromonosporales</taxon>
        <taxon>Micromonosporaceae</taxon>
        <taxon>Actinoplanes</taxon>
    </lineage>
</organism>
<dbReference type="InterPro" id="IPR005561">
    <property type="entry name" value="ANTAR"/>
</dbReference>
<reference evidence="2 3" key="1">
    <citation type="submission" date="2018-06" db="EMBL/GenBank/DDBJ databases">
        <title>Genomic Encyclopedia of Type Strains, Phase III (KMG-III): the genomes of soil and plant-associated and newly described type strains.</title>
        <authorList>
            <person name="Whitman W."/>
        </authorList>
    </citation>
    <scope>NUCLEOTIDE SEQUENCE [LARGE SCALE GENOMIC DNA]</scope>
    <source>
        <strain evidence="2 3">CGMCC 4.7090</strain>
    </source>
</reference>
<dbReference type="GO" id="GO:0003723">
    <property type="term" value="F:RNA binding"/>
    <property type="evidence" value="ECO:0007669"/>
    <property type="project" value="InterPro"/>
</dbReference>
<evidence type="ECO:0000259" key="1">
    <source>
        <dbReference type="PROSITE" id="PS50921"/>
    </source>
</evidence>
<dbReference type="EMBL" id="QLMJ01000008">
    <property type="protein sequence ID" value="RAK36443.1"/>
    <property type="molecule type" value="Genomic_DNA"/>
</dbReference>
<dbReference type="RefSeq" id="WP_146616811.1">
    <property type="nucleotide sequence ID" value="NZ_JACHWI010000007.1"/>
</dbReference>
<comment type="caution">
    <text evidence="2">The sequence shown here is derived from an EMBL/GenBank/DDBJ whole genome shotgun (WGS) entry which is preliminary data.</text>
</comment>
<dbReference type="PROSITE" id="PS50921">
    <property type="entry name" value="ANTAR"/>
    <property type="match status" value="1"/>
</dbReference>
<evidence type="ECO:0000313" key="2">
    <source>
        <dbReference type="EMBL" id="RAK36443.1"/>
    </source>
</evidence>
<accession>A0A327ZA47</accession>
<dbReference type="OrthoDB" id="3294302at2"/>
<dbReference type="Proteomes" id="UP000249341">
    <property type="component" value="Unassembled WGS sequence"/>
</dbReference>
<name>A0A327ZA47_9ACTN</name>
<sequence length="227" mass="23332">MTPRPAEIPASMRQPLADAIVALADTPDDVPGVDDRLRRVAVLAADRIGAVDYAAVASRHGDGTCTVAAGGDLVQAVEDVSEDDETDGDTTMAWPGFRDTAAEMGLGMVSVPLFTGSGTAIASLDLYGREVSAMAPLTAGICAAYDPDLPWPGDTEDVAAMDAGGEELVTGFAEALSVRATIQCALALIMANDGIKDQDAYLKLRVRAAGDGVSLSAAANTVIMSKF</sequence>